<protein>
    <recommendedName>
        <fullName evidence="6">Leydig cell tumor 10 kDa protein homolog</fullName>
    </recommendedName>
</protein>
<proteinExistence type="inferred from homology"/>
<dbReference type="EMBL" id="LLXH01000584">
    <property type="protein sequence ID" value="PKC64975.1"/>
    <property type="molecule type" value="Genomic_DNA"/>
</dbReference>
<evidence type="ECO:0000256" key="2">
    <source>
        <dbReference type="SAM" id="MobiDB-lite"/>
    </source>
</evidence>
<organism evidence="4 5">
    <name type="scientific">Rhizophagus irregularis</name>
    <dbReference type="NCBI Taxonomy" id="588596"/>
    <lineage>
        <taxon>Eukaryota</taxon>
        <taxon>Fungi</taxon>
        <taxon>Fungi incertae sedis</taxon>
        <taxon>Mucoromycota</taxon>
        <taxon>Glomeromycotina</taxon>
        <taxon>Glomeromycetes</taxon>
        <taxon>Glomerales</taxon>
        <taxon>Glomeraceae</taxon>
        <taxon>Rhizophagus</taxon>
    </lineage>
</organism>
<evidence type="ECO:0000313" key="4">
    <source>
        <dbReference type="EMBL" id="PKC64975.1"/>
    </source>
</evidence>
<reference evidence="4 5" key="2">
    <citation type="submission" date="2017-10" db="EMBL/GenBank/DDBJ databases">
        <title>Genome analyses suggest a sexual origin of heterokaryosis in a supposedly ancient asexual fungus.</title>
        <authorList>
            <person name="Corradi N."/>
            <person name="Sedzielewska K."/>
            <person name="Noel J."/>
            <person name="Charron P."/>
            <person name="Farinelli L."/>
            <person name="Marton T."/>
            <person name="Kruger M."/>
            <person name="Pelin A."/>
            <person name="Brachmann A."/>
            <person name="Corradi N."/>
        </authorList>
    </citation>
    <scope>NUCLEOTIDE SEQUENCE [LARGE SCALE GENOMIC DNA]</scope>
    <source>
        <strain evidence="4 5">A1</strain>
    </source>
</reference>
<dbReference type="PANTHER" id="PTHR16967:SF1">
    <property type="entry name" value="LEYDIG CELL TUMOR 10 KDA PROTEIN HOMOLOG"/>
    <property type="match status" value="1"/>
</dbReference>
<comment type="caution">
    <text evidence="4">The sequence shown here is derived from an EMBL/GenBank/DDBJ whole genome shotgun (WGS) entry which is preliminary data.</text>
</comment>
<dbReference type="VEuPathDB" id="FungiDB:RhiirFUN_022641"/>
<name>A0A2I1DYW4_9GLOM</name>
<dbReference type="VEuPathDB" id="FungiDB:RhiirA1_461650"/>
<evidence type="ECO:0000256" key="1">
    <source>
        <dbReference type="ARBA" id="ARBA00006802"/>
    </source>
</evidence>
<dbReference type="PANTHER" id="PTHR16967">
    <property type="entry name" value="LEYDIG CELL TUMOR 10 KDA PROTEIN HOMOLOG"/>
    <property type="match status" value="1"/>
</dbReference>
<comment type="similarity">
    <text evidence="1">Belongs to the UPF0390 family.</text>
</comment>
<reference evidence="4 5" key="1">
    <citation type="submission" date="2017-10" db="EMBL/GenBank/DDBJ databases">
        <title>Extensive intraspecific genome diversity in a model arbuscular mycorrhizal fungus.</title>
        <authorList>
            <person name="Chen E.C.H."/>
            <person name="Morin E."/>
            <person name="Baudet D."/>
            <person name="Noel J."/>
            <person name="Ndikumana S."/>
            <person name="Charron P."/>
            <person name="St-Onge C."/>
            <person name="Giorgi J."/>
            <person name="Grigoriev I.V."/>
            <person name="Roux C."/>
            <person name="Martin F.M."/>
            <person name="Corradi N."/>
        </authorList>
    </citation>
    <scope>NUCLEOTIDE SEQUENCE [LARGE SCALE GENOMIC DNA]</scope>
    <source>
        <strain evidence="4 5">A1</strain>
    </source>
</reference>
<evidence type="ECO:0008006" key="6">
    <source>
        <dbReference type="Google" id="ProtNLM"/>
    </source>
</evidence>
<gene>
    <name evidence="3" type="ORF">CHRIB12_LOCUS16669</name>
    <name evidence="4" type="ORF">RhiirA1_461650</name>
</gene>
<dbReference type="EMBL" id="CAGKOT010000041">
    <property type="protein sequence ID" value="CAB5379540.1"/>
    <property type="molecule type" value="Genomic_DNA"/>
</dbReference>
<feature type="region of interest" description="Disordered" evidence="2">
    <location>
        <begin position="1"/>
        <end position="53"/>
    </location>
</feature>
<reference evidence="3" key="3">
    <citation type="submission" date="2020-05" db="EMBL/GenBank/DDBJ databases">
        <authorList>
            <person name="Rincon C."/>
            <person name="Sanders R I."/>
            <person name="Robbins C."/>
            <person name="Chaturvedi A."/>
        </authorList>
    </citation>
    <scope>NUCLEOTIDE SEQUENCE</scope>
    <source>
        <strain evidence="3">CHB12</strain>
    </source>
</reference>
<feature type="compositionally biased region" description="Basic and acidic residues" evidence="2">
    <location>
        <begin position="91"/>
        <end position="108"/>
    </location>
</feature>
<sequence length="108" mass="11818">MAQGPLAKKFKGSVNKRIINKSKPNSNNSSSHGLGPKKGARSIAPKKQSLIKQKKMHKKLTAAINKNIEQVIASRAEAVDGGQKFSIIKLNSDKDTKKPNQEKNKSKK</sequence>
<evidence type="ECO:0000313" key="3">
    <source>
        <dbReference type="EMBL" id="CAB5379540.1"/>
    </source>
</evidence>
<dbReference type="InterPro" id="IPR019034">
    <property type="entry name" value="UPF0390"/>
</dbReference>
<evidence type="ECO:0000313" key="5">
    <source>
        <dbReference type="Proteomes" id="UP000232688"/>
    </source>
</evidence>
<dbReference type="Proteomes" id="UP000232688">
    <property type="component" value="Unassembled WGS sequence"/>
</dbReference>
<feature type="compositionally biased region" description="Low complexity" evidence="2">
    <location>
        <begin position="15"/>
        <end position="31"/>
    </location>
</feature>
<dbReference type="AlphaFoldDB" id="A0A2I1DYW4"/>
<dbReference type="Proteomes" id="UP000684084">
    <property type="component" value="Unassembled WGS sequence"/>
</dbReference>
<dbReference type="Pfam" id="PF09495">
    <property type="entry name" value="DUF2462"/>
    <property type="match status" value="1"/>
</dbReference>
<dbReference type="VEuPathDB" id="FungiDB:FUN_017323"/>
<feature type="region of interest" description="Disordered" evidence="2">
    <location>
        <begin position="83"/>
        <end position="108"/>
    </location>
</feature>
<accession>A0A2I1DYW4</accession>
<dbReference type="OrthoDB" id="5239630at2759"/>